<organism evidence="2">
    <name type="scientific">Anguilla anguilla</name>
    <name type="common">European freshwater eel</name>
    <name type="synonym">Muraena anguilla</name>
    <dbReference type="NCBI Taxonomy" id="7936"/>
    <lineage>
        <taxon>Eukaryota</taxon>
        <taxon>Metazoa</taxon>
        <taxon>Chordata</taxon>
        <taxon>Craniata</taxon>
        <taxon>Vertebrata</taxon>
        <taxon>Euteleostomi</taxon>
        <taxon>Actinopterygii</taxon>
        <taxon>Neopterygii</taxon>
        <taxon>Teleostei</taxon>
        <taxon>Anguilliformes</taxon>
        <taxon>Anguillidae</taxon>
        <taxon>Anguilla</taxon>
    </lineage>
</organism>
<protein>
    <submittedName>
        <fullName evidence="2">Uncharacterized protein</fullName>
    </submittedName>
</protein>
<reference evidence="2" key="2">
    <citation type="journal article" date="2015" name="Fish Shellfish Immunol.">
        <title>Early steps in the European eel (Anguilla anguilla)-Vibrio vulnificus interaction in the gills: Role of the RtxA13 toxin.</title>
        <authorList>
            <person name="Callol A."/>
            <person name="Pajuelo D."/>
            <person name="Ebbesson L."/>
            <person name="Teles M."/>
            <person name="MacKenzie S."/>
            <person name="Amaro C."/>
        </authorList>
    </citation>
    <scope>NUCLEOTIDE SEQUENCE</scope>
</reference>
<keyword evidence="1" id="KW-0812">Transmembrane</keyword>
<keyword evidence="1" id="KW-1133">Transmembrane helix</keyword>
<reference evidence="2" key="1">
    <citation type="submission" date="2014-11" db="EMBL/GenBank/DDBJ databases">
        <authorList>
            <person name="Amaro Gonzalez C."/>
        </authorList>
    </citation>
    <scope>NUCLEOTIDE SEQUENCE</scope>
</reference>
<dbReference type="AlphaFoldDB" id="A0A0E9PJB5"/>
<proteinExistence type="predicted"/>
<accession>A0A0E9PJB5</accession>
<evidence type="ECO:0000256" key="1">
    <source>
        <dbReference type="SAM" id="Phobius"/>
    </source>
</evidence>
<keyword evidence="1" id="KW-0472">Membrane</keyword>
<evidence type="ECO:0000313" key="2">
    <source>
        <dbReference type="EMBL" id="JAH04711.1"/>
    </source>
</evidence>
<feature type="transmembrane region" description="Helical" evidence="1">
    <location>
        <begin position="6"/>
        <end position="25"/>
    </location>
</feature>
<dbReference type="EMBL" id="GBXM01103866">
    <property type="protein sequence ID" value="JAH04711.1"/>
    <property type="molecule type" value="Transcribed_RNA"/>
</dbReference>
<name>A0A0E9PJB5_ANGAN</name>
<sequence>MTTSGSSKQTVNIIVLTFFSLLQFFTTRH</sequence>